<dbReference type="AlphaFoldDB" id="A0A0A9AG00"/>
<organism evidence="1">
    <name type="scientific">Arundo donax</name>
    <name type="common">Giant reed</name>
    <name type="synonym">Donax arundinaceus</name>
    <dbReference type="NCBI Taxonomy" id="35708"/>
    <lineage>
        <taxon>Eukaryota</taxon>
        <taxon>Viridiplantae</taxon>
        <taxon>Streptophyta</taxon>
        <taxon>Embryophyta</taxon>
        <taxon>Tracheophyta</taxon>
        <taxon>Spermatophyta</taxon>
        <taxon>Magnoliopsida</taxon>
        <taxon>Liliopsida</taxon>
        <taxon>Poales</taxon>
        <taxon>Poaceae</taxon>
        <taxon>PACMAD clade</taxon>
        <taxon>Arundinoideae</taxon>
        <taxon>Arundineae</taxon>
        <taxon>Arundo</taxon>
    </lineage>
</organism>
<reference evidence="1" key="1">
    <citation type="submission" date="2014-09" db="EMBL/GenBank/DDBJ databases">
        <authorList>
            <person name="Magalhaes I.L.F."/>
            <person name="Oliveira U."/>
            <person name="Santos F.R."/>
            <person name="Vidigal T.H.D.A."/>
            <person name="Brescovit A.D."/>
            <person name="Santos A.J."/>
        </authorList>
    </citation>
    <scope>NUCLEOTIDE SEQUENCE</scope>
    <source>
        <tissue evidence="1">Shoot tissue taken approximately 20 cm above the soil surface</tissue>
    </source>
</reference>
<name>A0A0A9AG00_ARUDO</name>
<protein>
    <submittedName>
        <fullName evidence="1">Uncharacterized protein</fullName>
    </submittedName>
</protein>
<proteinExistence type="predicted"/>
<reference evidence="1" key="2">
    <citation type="journal article" date="2015" name="Data Brief">
        <title>Shoot transcriptome of the giant reed, Arundo donax.</title>
        <authorList>
            <person name="Barrero R.A."/>
            <person name="Guerrero F.D."/>
            <person name="Moolhuijzen P."/>
            <person name="Goolsby J.A."/>
            <person name="Tidwell J."/>
            <person name="Bellgard S.E."/>
            <person name="Bellgard M.I."/>
        </authorList>
    </citation>
    <scope>NUCLEOTIDE SEQUENCE</scope>
    <source>
        <tissue evidence="1">Shoot tissue taken approximately 20 cm above the soil surface</tissue>
    </source>
</reference>
<sequence length="27" mass="3217">MFTYHEVLPVLKKRVNYTFLTASSCMH</sequence>
<accession>A0A0A9AG00</accession>
<dbReference type="EMBL" id="GBRH01251873">
    <property type="protein sequence ID" value="JAD46022.1"/>
    <property type="molecule type" value="Transcribed_RNA"/>
</dbReference>
<evidence type="ECO:0000313" key="1">
    <source>
        <dbReference type="EMBL" id="JAD46022.1"/>
    </source>
</evidence>